<evidence type="ECO:0000256" key="5">
    <source>
        <dbReference type="ARBA" id="ARBA00022741"/>
    </source>
</evidence>
<proteinExistence type="predicted"/>
<dbReference type="RefSeq" id="WP_003958232.1">
    <property type="nucleotide sequence ID" value="NZ_CM000913.1"/>
</dbReference>
<dbReference type="InterPro" id="IPR002543">
    <property type="entry name" value="FtsK_dom"/>
</dbReference>
<evidence type="ECO:0000256" key="4">
    <source>
        <dbReference type="ARBA" id="ARBA00022737"/>
    </source>
</evidence>
<feature type="binding site" evidence="9">
    <location>
        <begin position="835"/>
        <end position="842"/>
    </location>
    <ligand>
        <name>ATP</name>
        <dbReference type="ChEBI" id="CHEBI:30616"/>
    </ligand>
</feature>
<sequence length="1325" mass="142121">MSQIVVKRPPRALPAEVPGEQLRLQPPPELPRGQQEGALMQLLPMLGMGGSVVFFFLTPNPVMRIMGMIMIASTVAMAIAMLVRHRRGTQGELADLRRDYLKYLTQTRKGVLRTARRQRDSAFYLHPSPEQLWALVAEGGRLWERRVGDPDFAQVRIGLGSQRLATELIAPETAPVDELEPLTAGAMRQFLATHGTVDGLPLAVSLRSFYHLTVSGDAESARSTARSLLGSLAALHSPEDLVIAVAVRPETAEHWEWAKWLPHTQAPGPGDGAGSRRLITTGARELDELLAAQWEGRPRFQGGGQPLLDRPHVVVVLDGPPVPGASALAAAEGLQGVTVVEVVPGSSGAAVGAPGGLSVTVTPGALRLESGHGLVYDGVPDRLEPAAAEALARQLAPLRMGTGGDDGQPLLANLDFTDLLNLGDAASVDVGRTWRDRSRSERLRVPIGVGEDGTPVMLDLKEAAQDGMGPHGLCVGATGSGKSELLRTLVLGLAVTHSSETLNFVLADFKGGATFAGMSRMPHVAAVITNLADDLTLVDRMGDSIRGELNRRQELLRDAGNHANVHDYEKARAAGAPLQPIPSLVLVIDEFSELLTAKPDFIEMFVQIGRIGRSLGVHLLLASQRLEEGRLRGLETYLSYRVGLRTFSAAESRAALGVPDAYALPNVPGSGYLAYGTDEMVRFKAAYVSGAYRSEAHRAVPDGPLPVDRRPVEFTAAPVPVVYARPAAGPLVPEARSGGDDALADSVLDVVVRRLEGRGAEAHQVWLPPLDSPPALDELLPGPAPVDGRGLTGPGYEGAGRLVVPLGVVDKPFEQRRDTLYRDFSGAAGHMQIVGGPQSGKSTLLRTLVAGFALTHTPQEVQFYGLDFGGGGLSAVAGLPHVGGVASRLDPERVRRTVAEVYGVLSQREEYFRAAGIDSIATYRGMRASGGISPVEQPFGDVFLLIDGWGSFRTDHEGLEPLILDIAARGLGHGVHLVLTASRSMEVRAHLKDHLMNRLELRLGDTMDSELDRKAAVNVPAGVPGRGLTPEKLHFMAAVPRIDGIGSDSELSEATAAMNREVARHWQAPGAPEVRLLPRELPADRLPSGAAAPERGVAFAIDENSLEPVWFDFERNPFFLVLGDSESGKSNLLRLLIKQLSERYDGGVCKFFVIDNRRALLDATPASHLAEYVPMSNAMEHHVDALADLMRRRAPSAEVTARQMRDRSWWRGPTVFVVVDDYDLVSTSSGNPLARLTELLPFARDVGVRFIVARGAAGASRAVYESFFQRMTELGAQGVLLSGDPQEGDVLGGVRMRPMPAGRGIFVSRQRGNPLVQTGLLPAVE</sequence>
<dbReference type="InterPro" id="IPR027417">
    <property type="entry name" value="P-loop_NTPase"/>
</dbReference>
<keyword evidence="2" id="KW-1003">Cell membrane</keyword>
<dbReference type="InterPro" id="IPR050206">
    <property type="entry name" value="FtsK/SpoIIIE/SftA"/>
</dbReference>
<dbReference type="Gene3D" id="3.40.50.300">
    <property type="entry name" value="P-loop containing nucleotide triphosphate hydrolases"/>
    <property type="match status" value="4"/>
</dbReference>
<evidence type="ECO:0000256" key="2">
    <source>
        <dbReference type="ARBA" id="ARBA00022475"/>
    </source>
</evidence>
<evidence type="ECO:0000256" key="1">
    <source>
        <dbReference type="ARBA" id="ARBA00004651"/>
    </source>
</evidence>
<dbReference type="NCBIfam" id="TIGR03924">
    <property type="entry name" value="T7SS_EccC_a"/>
    <property type="match status" value="1"/>
</dbReference>
<evidence type="ECO:0000256" key="3">
    <source>
        <dbReference type="ARBA" id="ARBA00022692"/>
    </source>
</evidence>
<dbReference type="KEGG" id="sclf:BB341_05800"/>
<dbReference type="Proteomes" id="UP000002357">
    <property type="component" value="Chromosome"/>
</dbReference>
<dbReference type="PROSITE" id="PS50901">
    <property type="entry name" value="FTSK"/>
    <property type="match status" value="3"/>
</dbReference>
<evidence type="ECO:0000256" key="8">
    <source>
        <dbReference type="ARBA" id="ARBA00023136"/>
    </source>
</evidence>
<dbReference type="GO" id="GO:0003677">
    <property type="term" value="F:DNA binding"/>
    <property type="evidence" value="ECO:0007669"/>
    <property type="project" value="InterPro"/>
</dbReference>
<keyword evidence="8 10" id="KW-0472">Membrane</keyword>
<gene>
    <name evidence="11" type="ORF">SCLAV_4623</name>
</gene>
<evidence type="ECO:0000256" key="10">
    <source>
        <dbReference type="SAM" id="Phobius"/>
    </source>
</evidence>
<keyword evidence="5 9" id="KW-0547">Nucleotide-binding</keyword>
<dbReference type="InterPro" id="IPR023837">
    <property type="entry name" value="EccCb-like_Actinobacteria"/>
</dbReference>
<feature type="transmembrane region" description="Helical" evidence="10">
    <location>
        <begin position="38"/>
        <end position="58"/>
    </location>
</feature>
<keyword evidence="7 10" id="KW-1133">Transmembrane helix</keyword>
<dbReference type="SMR" id="B5H1T5"/>
<evidence type="ECO:0000256" key="9">
    <source>
        <dbReference type="PROSITE-ProRule" id="PRU00289"/>
    </source>
</evidence>
<feature type="binding site" evidence="9">
    <location>
        <begin position="476"/>
        <end position="483"/>
    </location>
    <ligand>
        <name>ATP</name>
        <dbReference type="ChEBI" id="CHEBI:30616"/>
    </ligand>
</feature>
<dbReference type="InterPro" id="IPR023836">
    <property type="entry name" value="EccCa-like_Actinobacteria"/>
</dbReference>
<dbReference type="OrthoDB" id="9807790at2"/>
<dbReference type="GeneID" id="93728924"/>
<accession>B5H1T5</accession>
<reference evidence="11 12" key="1">
    <citation type="journal article" date="2010" name="Genome Biol. Evol.">
        <title>The sequence of a 1.8-mb bacterial linear plasmid reveals a rich evolutionary reservoir of secondary metabolic pathways.</title>
        <authorList>
            <person name="Medema M.H."/>
            <person name="Trefzer A."/>
            <person name="Kovalchuk A."/>
            <person name="van den Berg M."/>
            <person name="Mueller U."/>
            <person name="Heijne W."/>
            <person name="Wu L."/>
            <person name="Alam M.T."/>
            <person name="Ronning C.M."/>
            <person name="Nierman W.C."/>
            <person name="Bovenberg R.A.L."/>
            <person name="Breitling R."/>
            <person name="Takano E."/>
        </authorList>
    </citation>
    <scope>NUCLEOTIDE SEQUENCE [LARGE SCALE GENOMIC DNA]</scope>
    <source>
        <strain evidence="12">ATCC 27064 / DSM 738 / JCM 4710 / NBRC 13307 / NCIMB 12785 / NRRL 3585 / VKM Ac-602</strain>
    </source>
</reference>
<dbReference type="PANTHER" id="PTHR22683:SF1">
    <property type="entry name" value="TYPE VII SECRETION SYSTEM PROTEIN ESSC"/>
    <property type="match status" value="1"/>
</dbReference>
<feature type="binding site" evidence="9">
    <location>
        <begin position="1123"/>
        <end position="1130"/>
    </location>
    <ligand>
        <name>ATP</name>
        <dbReference type="ChEBI" id="CHEBI:30616"/>
    </ligand>
</feature>
<dbReference type="GO" id="GO:0005886">
    <property type="term" value="C:plasma membrane"/>
    <property type="evidence" value="ECO:0007669"/>
    <property type="project" value="UniProtKB-SubCell"/>
</dbReference>
<dbReference type="SMART" id="SM00382">
    <property type="entry name" value="AAA"/>
    <property type="match status" value="3"/>
</dbReference>
<dbReference type="SUPFAM" id="SSF52540">
    <property type="entry name" value="P-loop containing nucleoside triphosphate hydrolases"/>
    <property type="match status" value="3"/>
</dbReference>
<keyword evidence="12" id="KW-1185">Reference proteome</keyword>
<dbReference type="EMBL" id="CM000913">
    <property type="protein sequence ID" value="EFG09695.1"/>
    <property type="molecule type" value="Genomic_DNA"/>
</dbReference>
<dbReference type="eggNOG" id="COG1674">
    <property type="taxonomic scope" value="Bacteria"/>
</dbReference>
<organism evidence="11 12">
    <name type="scientific">Streptomyces clavuligerus</name>
    <dbReference type="NCBI Taxonomy" id="1901"/>
    <lineage>
        <taxon>Bacteria</taxon>
        <taxon>Bacillati</taxon>
        <taxon>Actinomycetota</taxon>
        <taxon>Actinomycetes</taxon>
        <taxon>Kitasatosporales</taxon>
        <taxon>Streptomycetaceae</taxon>
        <taxon>Streptomyces</taxon>
    </lineage>
</organism>
<keyword evidence="6 9" id="KW-0067">ATP-binding</keyword>
<protein>
    <submittedName>
        <fullName evidence="11">Putative FtsK/SpoIIIE family protein</fullName>
    </submittedName>
</protein>
<keyword evidence="4" id="KW-0677">Repeat</keyword>
<dbReference type="PANTHER" id="PTHR22683">
    <property type="entry name" value="SPORULATION PROTEIN RELATED"/>
    <property type="match status" value="1"/>
</dbReference>
<evidence type="ECO:0000313" key="12">
    <source>
        <dbReference type="Proteomes" id="UP000002357"/>
    </source>
</evidence>
<comment type="subcellular location">
    <subcellularLocation>
        <location evidence="1">Cell membrane</location>
        <topology evidence="1">Multi-pass membrane protein</topology>
    </subcellularLocation>
</comment>
<evidence type="ECO:0000256" key="6">
    <source>
        <dbReference type="ARBA" id="ARBA00022840"/>
    </source>
</evidence>
<keyword evidence="3 10" id="KW-0812">Transmembrane</keyword>
<feature type="transmembrane region" description="Helical" evidence="10">
    <location>
        <begin position="65"/>
        <end position="83"/>
    </location>
</feature>
<name>B5H1T5_STRCL</name>
<dbReference type="InterPro" id="IPR003593">
    <property type="entry name" value="AAA+_ATPase"/>
</dbReference>
<evidence type="ECO:0000313" key="11">
    <source>
        <dbReference type="EMBL" id="EFG09695.1"/>
    </source>
</evidence>
<dbReference type="Pfam" id="PF01580">
    <property type="entry name" value="FtsK_SpoIIIE"/>
    <property type="match status" value="3"/>
</dbReference>
<dbReference type="GO" id="GO:0005524">
    <property type="term" value="F:ATP binding"/>
    <property type="evidence" value="ECO:0007669"/>
    <property type="project" value="UniProtKB-UniRule"/>
</dbReference>
<evidence type="ECO:0000256" key="7">
    <source>
        <dbReference type="ARBA" id="ARBA00022989"/>
    </source>
</evidence>
<dbReference type="NCBIfam" id="TIGR03925">
    <property type="entry name" value="T7SS_EccC_b"/>
    <property type="match status" value="1"/>
</dbReference>
<dbReference type="STRING" id="1901.BB341_05800"/>